<protein>
    <submittedName>
        <fullName evidence="3">CoA-substrate-specific enzyme activase</fullName>
    </submittedName>
</protein>
<name>A0A0C7NKT6_DEFTU</name>
<dbReference type="PANTHER" id="PTHR32329">
    <property type="entry name" value="BIFUNCTIONAL PROTEIN [INCLUDES 2-HYDROXYACYL-COA DEHYDRATASE (N-TER) AND ITS ACTIVATOR DOMAIN (C_TERM)-RELATED"/>
    <property type="match status" value="1"/>
</dbReference>
<feature type="domain" description="DUF2229" evidence="2">
    <location>
        <begin position="725"/>
        <end position="941"/>
    </location>
</feature>
<dbReference type="InterPro" id="IPR043129">
    <property type="entry name" value="ATPase_NBD"/>
</dbReference>
<dbReference type="Pfam" id="PF09989">
    <property type="entry name" value="DUF2229"/>
    <property type="match status" value="1"/>
</dbReference>
<dbReference type="Proteomes" id="UP000032809">
    <property type="component" value="Chromosome I"/>
</dbReference>
<feature type="domain" description="ATPase BadF/BadG/BcrA/BcrD type" evidence="1">
    <location>
        <begin position="339"/>
        <end position="612"/>
    </location>
</feature>
<dbReference type="HOGENOM" id="CLU_002393_2_0_0"/>
<reference evidence="4" key="1">
    <citation type="submission" date="2014-11" db="EMBL/GenBank/DDBJ databases">
        <authorList>
            <person name="Wibberg D."/>
        </authorList>
    </citation>
    <scope>NUCLEOTIDE SEQUENCE [LARGE SCALE GENOMIC DNA]</scope>
    <source>
        <strain evidence="4">L3</strain>
    </source>
</reference>
<evidence type="ECO:0000259" key="2">
    <source>
        <dbReference type="Pfam" id="PF09989"/>
    </source>
</evidence>
<dbReference type="EMBL" id="LN824141">
    <property type="protein sequence ID" value="CEP78516.1"/>
    <property type="molecule type" value="Genomic_DNA"/>
</dbReference>
<dbReference type="Pfam" id="PF01869">
    <property type="entry name" value="BcrAD_BadFG"/>
    <property type="match status" value="1"/>
</dbReference>
<dbReference type="CDD" id="cd24034">
    <property type="entry name" value="ASKHA_NBD_O66634-like_rpt1"/>
    <property type="match status" value="1"/>
</dbReference>
<dbReference type="PANTHER" id="PTHR32329:SF2">
    <property type="entry name" value="BIFUNCTIONAL PROTEIN [INCLUDES 2-HYDROXYACYL-COA DEHYDRATASE (N-TER) AND ITS ACTIVATOR DOMAIN (C_TERM)"/>
    <property type="match status" value="1"/>
</dbReference>
<dbReference type="InterPro" id="IPR002731">
    <property type="entry name" value="ATPase_BadF"/>
</dbReference>
<evidence type="ECO:0000313" key="4">
    <source>
        <dbReference type="Proteomes" id="UP000032809"/>
    </source>
</evidence>
<gene>
    <name evidence="3" type="ORF">DTL3_1215</name>
</gene>
<keyword evidence="4" id="KW-1185">Reference proteome</keyword>
<accession>A0A0C7NKT6</accession>
<evidence type="ECO:0000259" key="1">
    <source>
        <dbReference type="Pfam" id="PF01869"/>
    </source>
</evidence>
<organism evidence="3 4">
    <name type="scientific">Defluviitoga tunisiensis</name>
    <dbReference type="NCBI Taxonomy" id="1006576"/>
    <lineage>
        <taxon>Bacteria</taxon>
        <taxon>Thermotogati</taxon>
        <taxon>Thermotogota</taxon>
        <taxon>Thermotogae</taxon>
        <taxon>Petrotogales</taxon>
        <taxon>Petrotogaceae</taxon>
        <taxon>Defluviitoga</taxon>
    </lineage>
</organism>
<dbReference type="InterPro" id="IPR018709">
    <property type="entry name" value="CoA_activase_DUF2229"/>
</dbReference>
<sequence>MYYVGIDIGSSSIQIAAIDQEKNLVYVMENIPHFGTPLKMLPNIWHNLTTNLDDKIISTSFTGIGAQHFNKVFPDLLFDYESVTIPKGVFLLEPNASYVFHIGAKDSYFLRLAVVEDEINLLEWSANSKCGGGSGILIEKQLRRLYLKDDLKFFNIEDPYQKQKQMEQLFVKAESEITEFTKLSGFNARCGVIIQSDLIHEQNEGAQKPYLIAKLYTTVARNFKNDVLGARELDSSLTAIATGGVFSSNYILNSVKNLSGVNVKRPKHHTAVAAIGIAIKALEKNNTFVMDFNQLFKITDFSKEKRFFAGPLHSSLEKVHIFEHEINESPHQELKEVTIGVDGGSTTTKAAVVDVNTGELLDKIYISTHGDPEGALKEVFRYLSKNADKYLVKGICTTGSARKLYERILISQSLKKRLEKEGYLVLDGAVDEITCHAKGIKFHDPDIDTIFEIGGQDMKFTSFRVNGNKATDQIKEARMNYSCQAGAGQTLENMAQILDLDVKSTLQEAALKAEIVPIIDSTCGVFMEMEENRLISEGFSKEEIAAAIVRSTAASYFNKFVGGPQHVQNKCSCQGGPALGKAFLAAMAQVTGKDIYAYPHRELFGAWGAGLFLRDEIIEARKKDKIVQSAFRGFEFVNMSFDKKEILCSEHYGQLSCKMRNCKLKIFTIGDEEIITGGFCPRGNSEGVNVTRTDYVEIYHNIFEKHFNGITYDQLNKLEDKSIPTVGIHRSGITLGEMGIWAGALLRELGFMPVITPVSNEEIAQRGINIAPTEFCIAMKLVLGHADLLAKDNRIKHLFNPAPIEEIRERKPYRKFCIYTEAEGYLIQDIIGLQPQREILPIIYWKDNERTSQSLFEEFTRIGYNITKKDILKAIYIADKKVTEFKEDLYKQGERFLKELEKSREIGYIGLGRDYVILDPQASSQSGSMFTKQRGMRYIPQTFLENYYKDIPIDDLSYNEYWYQNSHILQASIFVAKHPKLFPIRQMNFACGPDSVKFYHEDEIFKRVEKPFLHLVTDAQTNNAPFVTRAEAHERLVKKATPKTNIDLTNFVLFPNGKHNKQLELGKKLWLIPYMGEASNLGVSILRHYGIESKVIPSATPKSKEYSDRFLTTEVCFPLRGVVGDVMAELEEMAKEKGKKWINENIVLFLPTTAGPCRFGKYGEVIKIFLRQEGMEGIYLISPSADVGYFDIVVPEQFKTLTSKVGALLYIFRAVKMADMGDDLIRRFRPYCDDFKKFDEVCDQQWKSLQNLLIKHGASYKFLKKWVRETTKIFSELAPSANEHSLPLVLYIGEIYTRQHDPYADYVIQKIEEERLEIIRGSISEWLEYVMYITNRRNPSFIFGFVEKYMAFVDWRFKTIFGNHLQERHIVPTPRKIIEDMQNSRRYHGDIMGESPLVIGTFLKFLNGELSNSQQKVSGIFHVGPFTCMQEGVAMAKIDAIIKEELKHNPTLVVPIIHAFLANLQTLILKPK</sequence>
<dbReference type="RefSeq" id="WP_052670404.1">
    <property type="nucleotide sequence ID" value="NZ_LN824141.1"/>
</dbReference>
<dbReference type="KEGG" id="dtn:DTL3_1215"/>
<proteinExistence type="predicted"/>
<dbReference type="CDD" id="cd24035">
    <property type="entry name" value="ASKHA_NBD_O66634-like_rpt2"/>
    <property type="match status" value="1"/>
</dbReference>
<dbReference type="InterPro" id="IPR051805">
    <property type="entry name" value="Dehydratase_Activator_Redct"/>
</dbReference>
<dbReference type="STRING" id="1006576.DTL3_1215"/>
<dbReference type="Gene3D" id="3.30.420.40">
    <property type="match status" value="4"/>
</dbReference>
<dbReference type="SUPFAM" id="SSF53067">
    <property type="entry name" value="Actin-like ATPase domain"/>
    <property type="match status" value="2"/>
</dbReference>
<evidence type="ECO:0000313" key="3">
    <source>
        <dbReference type="EMBL" id="CEP78516.1"/>
    </source>
</evidence>